<gene>
    <name evidence="1" type="ORF">OPV22_022616</name>
</gene>
<dbReference type="InterPro" id="IPR023393">
    <property type="entry name" value="START-like_dom_sf"/>
</dbReference>
<name>A0AAV8QPV2_ENSVE</name>
<proteinExistence type="predicted"/>
<keyword evidence="2" id="KW-1185">Reference proteome</keyword>
<sequence>MPADRWRRRATRLRAVLRHRPRRQWRAGLLIERGIAGPRSREPMVQLQGGREHNMGLPRYVARLKVLPLRDDGRGEGGCELRWPFHSDPLQAWTKDGFVAYLQTGLEGMGEAVRTNEKNLKQ</sequence>
<dbReference type="InterPro" id="IPR053249">
    <property type="entry name" value="LFS"/>
</dbReference>
<dbReference type="Proteomes" id="UP001222027">
    <property type="component" value="Unassembled WGS sequence"/>
</dbReference>
<dbReference type="PANTHER" id="PTHR33789:SF11">
    <property type="entry name" value="OS05G0202300 PROTEIN"/>
    <property type="match status" value="1"/>
</dbReference>
<protein>
    <submittedName>
        <fullName evidence="1">Uncharacterized protein</fullName>
    </submittedName>
</protein>
<evidence type="ECO:0000313" key="1">
    <source>
        <dbReference type="EMBL" id="KAJ8478889.1"/>
    </source>
</evidence>
<reference evidence="1 2" key="1">
    <citation type="submission" date="2022-12" db="EMBL/GenBank/DDBJ databases">
        <title>Chromosome-scale assembly of the Ensete ventricosum genome.</title>
        <authorList>
            <person name="Dussert Y."/>
            <person name="Stocks J."/>
            <person name="Wendawek A."/>
            <person name="Woldeyes F."/>
            <person name="Nichols R.A."/>
            <person name="Borrell J.S."/>
        </authorList>
    </citation>
    <scope>NUCLEOTIDE SEQUENCE [LARGE SCALE GENOMIC DNA]</scope>
    <source>
        <strain evidence="2">cv. Maze</strain>
        <tissue evidence="1">Seeds</tissue>
    </source>
</reference>
<dbReference type="AlphaFoldDB" id="A0AAV8QPV2"/>
<accession>A0AAV8QPV2</accession>
<evidence type="ECO:0000313" key="2">
    <source>
        <dbReference type="Proteomes" id="UP001222027"/>
    </source>
</evidence>
<organism evidence="1 2">
    <name type="scientific">Ensete ventricosum</name>
    <name type="common">Abyssinian banana</name>
    <name type="synonym">Musa ensete</name>
    <dbReference type="NCBI Taxonomy" id="4639"/>
    <lineage>
        <taxon>Eukaryota</taxon>
        <taxon>Viridiplantae</taxon>
        <taxon>Streptophyta</taxon>
        <taxon>Embryophyta</taxon>
        <taxon>Tracheophyta</taxon>
        <taxon>Spermatophyta</taxon>
        <taxon>Magnoliopsida</taxon>
        <taxon>Liliopsida</taxon>
        <taxon>Zingiberales</taxon>
        <taxon>Musaceae</taxon>
        <taxon>Ensete</taxon>
    </lineage>
</organism>
<dbReference type="EMBL" id="JAQQAF010000006">
    <property type="protein sequence ID" value="KAJ8478889.1"/>
    <property type="molecule type" value="Genomic_DNA"/>
</dbReference>
<dbReference type="PANTHER" id="PTHR33789">
    <property type="entry name" value="LACHRYMATORY-FACTOR SYNTHASE"/>
    <property type="match status" value="1"/>
</dbReference>
<comment type="caution">
    <text evidence="1">The sequence shown here is derived from an EMBL/GenBank/DDBJ whole genome shotgun (WGS) entry which is preliminary data.</text>
</comment>
<dbReference type="Gene3D" id="3.30.530.20">
    <property type="match status" value="1"/>
</dbReference>